<evidence type="ECO:0000313" key="2">
    <source>
        <dbReference type="EnsemblMetazoa" id="GPAI022660-PA"/>
    </source>
</evidence>
<dbReference type="VEuPathDB" id="VectorBase:GPAI022660"/>
<keyword evidence="3" id="KW-1185">Reference proteome</keyword>
<feature type="transmembrane region" description="Helical" evidence="1">
    <location>
        <begin position="64"/>
        <end position="83"/>
    </location>
</feature>
<keyword evidence="1" id="KW-0812">Transmembrane</keyword>
<name>A0A1A9ZRG6_GLOPL</name>
<dbReference type="EnsemblMetazoa" id="GPAI022660-RA">
    <property type="protein sequence ID" value="GPAI022660-PA"/>
    <property type="gene ID" value="GPAI022660"/>
</dbReference>
<accession>A0A1A9ZRG6</accession>
<organism evidence="2 3">
    <name type="scientific">Glossina pallidipes</name>
    <name type="common">Tsetse fly</name>
    <dbReference type="NCBI Taxonomy" id="7398"/>
    <lineage>
        <taxon>Eukaryota</taxon>
        <taxon>Metazoa</taxon>
        <taxon>Ecdysozoa</taxon>
        <taxon>Arthropoda</taxon>
        <taxon>Hexapoda</taxon>
        <taxon>Insecta</taxon>
        <taxon>Pterygota</taxon>
        <taxon>Neoptera</taxon>
        <taxon>Endopterygota</taxon>
        <taxon>Diptera</taxon>
        <taxon>Brachycera</taxon>
        <taxon>Muscomorpha</taxon>
        <taxon>Hippoboscoidea</taxon>
        <taxon>Glossinidae</taxon>
        <taxon>Glossina</taxon>
    </lineage>
</organism>
<dbReference type="AlphaFoldDB" id="A0A1A9ZRG6"/>
<evidence type="ECO:0000313" key="3">
    <source>
        <dbReference type="Proteomes" id="UP000092445"/>
    </source>
</evidence>
<sequence length="187" mass="22527">MHKTSYCQSFALVDSRTTKISPVLRAITLDILEETYCRIHFLFSSHFIRIGPFMRTLLLAIYNLPGYGIAIKLWFASLNIMFYRQELLFNTKYYIHIPYGYYRSLLSFQATVVYTEGLDSNNQQRYQGEHEYFEFLIFSSVMFPFELSFHWEFDQTLRSQKFSWLAFPMRKRRRSPQKRKPSLVEEK</sequence>
<keyword evidence="1" id="KW-0472">Membrane</keyword>
<reference evidence="2" key="2">
    <citation type="submission" date="2020-05" db="UniProtKB">
        <authorList>
            <consortium name="EnsemblMetazoa"/>
        </authorList>
    </citation>
    <scope>IDENTIFICATION</scope>
    <source>
        <strain evidence="2">IAEA</strain>
    </source>
</reference>
<protein>
    <submittedName>
        <fullName evidence="2">Uncharacterized protein</fullName>
    </submittedName>
</protein>
<proteinExistence type="predicted"/>
<keyword evidence="1" id="KW-1133">Transmembrane helix</keyword>
<dbReference type="Proteomes" id="UP000092445">
    <property type="component" value="Unassembled WGS sequence"/>
</dbReference>
<reference evidence="3" key="1">
    <citation type="submission" date="2014-03" db="EMBL/GenBank/DDBJ databases">
        <authorList>
            <person name="Aksoy S."/>
            <person name="Warren W."/>
            <person name="Wilson R.K."/>
        </authorList>
    </citation>
    <scope>NUCLEOTIDE SEQUENCE [LARGE SCALE GENOMIC DNA]</scope>
    <source>
        <strain evidence="3">IAEA</strain>
    </source>
</reference>
<evidence type="ECO:0000256" key="1">
    <source>
        <dbReference type="SAM" id="Phobius"/>
    </source>
</evidence>